<dbReference type="EMBL" id="SDHW01000009">
    <property type="protein sequence ID" value="RXK57576.1"/>
    <property type="molecule type" value="Genomic_DNA"/>
</dbReference>
<reference evidence="2 3" key="1">
    <citation type="submission" date="2019-01" db="EMBL/GenBank/DDBJ databases">
        <title>Lacibacter sp. strain TTM-7.</title>
        <authorList>
            <person name="Chen W.-M."/>
        </authorList>
    </citation>
    <scope>NUCLEOTIDE SEQUENCE [LARGE SCALE GENOMIC DNA]</scope>
    <source>
        <strain evidence="2 3">TTM-7</strain>
    </source>
</reference>
<evidence type="ECO:0000259" key="1">
    <source>
        <dbReference type="PROSITE" id="PS51782"/>
    </source>
</evidence>
<name>A0A4Q1CDD5_9BACT</name>
<sequence>MTTKVLYGETLADIAARLGNAAAAYDIALLNNIGITDDLVAGTILIVPDAIKKNTAAFNSGVAKPLTNEVKVLKNQTVSDLAVQYLGDAERVVELAALNNISTTEMLIPGQMIKMPVADIQKQRIVTVFNNPATAPASYYQETNDQGEVLEGIGYWIIQDDFKVS</sequence>
<dbReference type="RefSeq" id="WP_129132828.1">
    <property type="nucleotide sequence ID" value="NZ_SDHW01000009.1"/>
</dbReference>
<dbReference type="AlphaFoldDB" id="A0A4Q1CDD5"/>
<gene>
    <name evidence="2" type="ORF">ESA94_20470</name>
</gene>
<protein>
    <submittedName>
        <fullName evidence="2">LysM peptidoglycan-binding domain-containing protein</fullName>
    </submittedName>
</protein>
<dbReference type="Gene3D" id="3.10.350.10">
    <property type="entry name" value="LysM domain"/>
    <property type="match status" value="2"/>
</dbReference>
<dbReference type="Proteomes" id="UP000290204">
    <property type="component" value="Unassembled WGS sequence"/>
</dbReference>
<comment type="caution">
    <text evidence="2">The sequence shown here is derived from an EMBL/GenBank/DDBJ whole genome shotgun (WGS) entry which is preliminary data.</text>
</comment>
<dbReference type="SMART" id="SM00257">
    <property type="entry name" value="LysM"/>
    <property type="match status" value="2"/>
</dbReference>
<organism evidence="2 3">
    <name type="scientific">Lacibacter luteus</name>
    <dbReference type="NCBI Taxonomy" id="2508719"/>
    <lineage>
        <taxon>Bacteria</taxon>
        <taxon>Pseudomonadati</taxon>
        <taxon>Bacteroidota</taxon>
        <taxon>Chitinophagia</taxon>
        <taxon>Chitinophagales</taxon>
        <taxon>Chitinophagaceae</taxon>
        <taxon>Lacibacter</taxon>
    </lineage>
</organism>
<dbReference type="Pfam" id="PF01476">
    <property type="entry name" value="LysM"/>
    <property type="match status" value="2"/>
</dbReference>
<evidence type="ECO:0000313" key="3">
    <source>
        <dbReference type="Proteomes" id="UP000290204"/>
    </source>
</evidence>
<dbReference type="InterPro" id="IPR036779">
    <property type="entry name" value="LysM_dom_sf"/>
</dbReference>
<feature type="domain" description="LysM" evidence="1">
    <location>
        <begin position="1"/>
        <end position="47"/>
    </location>
</feature>
<dbReference type="InterPro" id="IPR018392">
    <property type="entry name" value="LysM"/>
</dbReference>
<evidence type="ECO:0000313" key="2">
    <source>
        <dbReference type="EMBL" id="RXK57576.1"/>
    </source>
</evidence>
<dbReference type="OrthoDB" id="1100373at2"/>
<accession>A0A4Q1CDD5</accession>
<keyword evidence="3" id="KW-1185">Reference proteome</keyword>
<proteinExistence type="predicted"/>
<dbReference type="PROSITE" id="PS51782">
    <property type="entry name" value="LYSM"/>
    <property type="match status" value="1"/>
</dbReference>